<dbReference type="FunFam" id="2.40.30.110:FF:000003">
    <property type="entry name" value="Aminomethyltransferase"/>
    <property type="match status" value="1"/>
</dbReference>
<keyword evidence="12" id="KW-1185">Reference proteome</keyword>
<dbReference type="Gene3D" id="3.30.70.1400">
    <property type="entry name" value="Aminomethyltransferase beta-barrel domains"/>
    <property type="match status" value="1"/>
</dbReference>
<evidence type="ECO:0000256" key="7">
    <source>
        <dbReference type="HAMAP-Rule" id="MF_00259"/>
    </source>
</evidence>
<evidence type="ECO:0000259" key="10">
    <source>
        <dbReference type="Pfam" id="PF08669"/>
    </source>
</evidence>
<dbReference type="Gene3D" id="3.30.1360.120">
    <property type="entry name" value="Probable tRNA modification gtpase trme, domain 1"/>
    <property type="match status" value="1"/>
</dbReference>
<accession>A0A518KCL5</accession>
<dbReference type="HAMAP" id="MF_00259">
    <property type="entry name" value="GcvT"/>
    <property type="match status" value="1"/>
</dbReference>
<evidence type="ECO:0000256" key="1">
    <source>
        <dbReference type="ARBA" id="ARBA00008609"/>
    </source>
</evidence>
<dbReference type="GO" id="GO:0004047">
    <property type="term" value="F:aminomethyltransferase activity"/>
    <property type="evidence" value="ECO:0007669"/>
    <property type="project" value="UniProtKB-UniRule"/>
</dbReference>
<dbReference type="GO" id="GO:0008483">
    <property type="term" value="F:transaminase activity"/>
    <property type="evidence" value="ECO:0007669"/>
    <property type="project" value="UniProtKB-KW"/>
</dbReference>
<dbReference type="SUPFAM" id="SSF101790">
    <property type="entry name" value="Aminomethyltransferase beta-barrel domain"/>
    <property type="match status" value="1"/>
</dbReference>
<evidence type="ECO:0000259" key="9">
    <source>
        <dbReference type="Pfam" id="PF01571"/>
    </source>
</evidence>
<dbReference type="Pfam" id="PF01571">
    <property type="entry name" value="GCV_T"/>
    <property type="match status" value="1"/>
</dbReference>
<name>A0A518KCL5_9BACT</name>
<evidence type="ECO:0000256" key="4">
    <source>
        <dbReference type="ARBA" id="ARBA00022679"/>
    </source>
</evidence>
<sequence>MSSTAELLRTPLYDWHAANGGRLVDFAGWAMPVQYRSIVEEHNATRQRVGLFDVSHMGRLTVQGAAAEMWLDGLATRRAAGTPVGRVRYSLICNESGGVLDDILFTRVTENRFDLVVNASNRAKLLDWFAEHAMADADLIDRTEATAMIAVQGPGAVEMVASLADADVASIRYYRSGEANIAGAPCVVSRTGYTGEDGFELIANANQAEAIWKALINLGAAACGLASRDTLRLEAGMPLYGHELRERLNPLHAGLGFAVDFEDADGGRRTFVGSDALLKAREDGSVARRVGLRVEGKRPPREEYRVLVDGRPCGVVTSGTHSPTLGYPIAMAYIEPELTQEGTRVAIDIRGTETPAMVVPLPFYKRS</sequence>
<keyword evidence="4 7" id="KW-0808">Transferase</keyword>
<dbReference type="RefSeq" id="WP_145114892.1">
    <property type="nucleotide sequence ID" value="NZ_CP036349.1"/>
</dbReference>
<evidence type="ECO:0000313" key="11">
    <source>
        <dbReference type="EMBL" id="QDV75525.1"/>
    </source>
</evidence>
<gene>
    <name evidence="7 11" type="primary">gcvT</name>
    <name evidence="11" type="ORF">Spa11_37430</name>
</gene>
<dbReference type="Gene3D" id="2.40.30.110">
    <property type="entry name" value="Aminomethyltransferase beta-barrel domains"/>
    <property type="match status" value="1"/>
</dbReference>
<dbReference type="InterPro" id="IPR022903">
    <property type="entry name" value="GcvT_bac"/>
</dbReference>
<evidence type="ECO:0000256" key="2">
    <source>
        <dbReference type="ARBA" id="ARBA00012616"/>
    </source>
</evidence>
<reference evidence="11 12" key="1">
    <citation type="submission" date="2019-02" db="EMBL/GenBank/DDBJ databases">
        <title>Deep-cultivation of Planctomycetes and their phenomic and genomic characterization uncovers novel biology.</title>
        <authorList>
            <person name="Wiegand S."/>
            <person name="Jogler M."/>
            <person name="Boedeker C."/>
            <person name="Pinto D."/>
            <person name="Vollmers J."/>
            <person name="Rivas-Marin E."/>
            <person name="Kohn T."/>
            <person name="Peeters S.H."/>
            <person name="Heuer A."/>
            <person name="Rast P."/>
            <person name="Oberbeckmann S."/>
            <person name="Bunk B."/>
            <person name="Jeske O."/>
            <person name="Meyerdierks A."/>
            <person name="Storesund J.E."/>
            <person name="Kallscheuer N."/>
            <person name="Luecker S."/>
            <person name="Lage O.M."/>
            <person name="Pohl T."/>
            <person name="Merkel B.J."/>
            <person name="Hornburger P."/>
            <person name="Mueller R.-W."/>
            <person name="Bruemmer F."/>
            <person name="Labrenz M."/>
            <person name="Spormann A.M."/>
            <person name="Op den Camp H."/>
            <person name="Overmann J."/>
            <person name="Amann R."/>
            <person name="Jetten M.S.M."/>
            <person name="Mascher T."/>
            <person name="Medema M.H."/>
            <person name="Devos D.P."/>
            <person name="Kaster A.-K."/>
            <person name="Ovreas L."/>
            <person name="Rohde M."/>
            <person name="Galperin M.Y."/>
            <person name="Jogler C."/>
        </authorList>
    </citation>
    <scope>NUCLEOTIDE SEQUENCE [LARGE SCALE GENOMIC DNA]</scope>
    <source>
        <strain evidence="11 12">Spa11</strain>
    </source>
</reference>
<feature type="domain" description="GCVT N-terminal" evidence="9">
    <location>
        <begin position="12"/>
        <end position="262"/>
    </location>
</feature>
<comment type="subunit">
    <text evidence="7">The glycine cleavage system is composed of four proteins: P, T, L and H.</text>
</comment>
<dbReference type="SUPFAM" id="SSF103025">
    <property type="entry name" value="Folate-binding domain"/>
    <property type="match status" value="1"/>
</dbReference>
<dbReference type="PANTHER" id="PTHR43757">
    <property type="entry name" value="AMINOMETHYLTRANSFERASE"/>
    <property type="match status" value="1"/>
</dbReference>
<dbReference type="PANTHER" id="PTHR43757:SF2">
    <property type="entry name" value="AMINOMETHYLTRANSFERASE, MITOCHONDRIAL"/>
    <property type="match status" value="1"/>
</dbReference>
<dbReference type="InterPro" id="IPR027266">
    <property type="entry name" value="TrmE/GcvT-like"/>
</dbReference>
<organism evidence="11 12">
    <name type="scientific">Botrimarina mediterranea</name>
    <dbReference type="NCBI Taxonomy" id="2528022"/>
    <lineage>
        <taxon>Bacteria</taxon>
        <taxon>Pseudomonadati</taxon>
        <taxon>Planctomycetota</taxon>
        <taxon>Planctomycetia</taxon>
        <taxon>Pirellulales</taxon>
        <taxon>Lacipirellulaceae</taxon>
        <taxon>Botrimarina</taxon>
    </lineage>
</organism>
<evidence type="ECO:0000256" key="6">
    <source>
        <dbReference type="ARBA" id="ARBA00047665"/>
    </source>
</evidence>
<dbReference type="EMBL" id="CP036349">
    <property type="protein sequence ID" value="QDV75525.1"/>
    <property type="molecule type" value="Genomic_DNA"/>
</dbReference>
<dbReference type="InterPro" id="IPR013977">
    <property type="entry name" value="GcvT_C"/>
</dbReference>
<feature type="binding site" evidence="8">
    <location>
        <position position="200"/>
    </location>
    <ligand>
        <name>substrate</name>
    </ligand>
</feature>
<dbReference type="GO" id="GO:0019464">
    <property type="term" value="P:glycine decarboxylation via glycine cleavage system"/>
    <property type="evidence" value="ECO:0007669"/>
    <property type="project" value="UniProtKB-UniRule"/>
</dbReference>
<evidence type="ECO:0000256" key="5">
    <source>
        <dbReference type="ARBA" id="ARBA00031395"/>
    </source>
</evidence>
<keyword evidence="3 7" id="KW-0032">Aminotransferase</keyword>
<dbReference type="Gene3D" id="4.10.1250.10">
    <property type="entry name" value="Aminomethyltransferase fragment"/>
    <property type="match status" value="1"/>
</dbReference>
<comment type="function">
    <text evidence="7">The glycine cleavage system catalyzes the degradation of glycine.</text>
</comment>
<dbReference type="InterPro" id="IPR029043">
    <property type="entry name" value="GcvT/YgfZ_C"/>
</dbReference>
<dbReference type="PIRSF" id="PIRSF006487">
    <property type="entry name" value="GcvT"/>
    <property type="match status" value="1"/>
</dbReference>
<dbReference type="InterPro" id="IPR006222">
    <property type="entry name" value="GCVT_N"/>
</dbReference>
<evidence type="ECO:0000313" key="12">
    <source>
        <dbReference type="Proteomes" id="UP000316426"/>
    </source>
</evidence>
<dbReference type="NCBIfam" id="NF001567">
    <property type="entry name" value="PRK00389.1"/>
    <property type="match status" value="1"/>
</dbReference>
<dbReference type="GO" id="GO:0005960">
    <property type="term" value="C:glycine cleavage complex"/>
    <property type="evidence" value="ECO:0007669"/>
    <property type="project" value="InterPro"/>
</dbReference>
<dbReference type="AlphaFoldDB" id="A0A518KCL5"/>
<dbReference type="NCBIfam" id="TIGR00528">
    <property type="entry name" value="gcvT"/>
    <property type="match status" value="1"/>
</dbReference>
<dbReference type="Proteomes" id="UP000316426">
    <property type="component" value="Chromosome"/>
</dbReference>
<dbReference type="KEGG" id="bmei:Spa11_37430"/>
<comment type="similarity">
    <text evidence="1 7">Belongs to the GcvT family.</text>
</comment>
<dbReference type="GO" id="GO:0005829">
    <property type="term" value="C:cytosol"/>
    <property type="evidence" value="ECO:0007669"/>
    <property type="project" value="TreeGrafter"/>
</dbReference>
<proteinExistence type="inferred from homology"/>
<comment type="catalytic activity">
    <reaction evidence="6 7">
        <text>N(6)-[(R)-S(8)-aminomethyldihydrolipoyl]-L-lysyl-[protein] + (6S)-5,6,7,8-tetrahydrofolate = N(6)-[(R)-dihydrolipoyl]-L-lysyl-[protein] + (6R)-5,10-methylene-5,6,7,8-tetrahydrofolate + NH4(+)</text>
        <dbReference type="Rhea" id="RHEA:16945"/>
        <dbReference type="Rhea" id="RHEA-COMP:10475"/>
        <dbReference type="Rhea" id="RHEA-COMP:10492"/>
        <dbReference type="ChEBI" id="CHEBI:15636"/>
        <dbReference type="ChEBI" id="CHEBI:28938"/>
        <dbReference type="ChEBI" id="CHEBI:57453"/>
        <dbReference type="ChEBI" id="CHEBI:83100"/>
        <dbReference type="ChEBI" id="CHEBI:83143"/>
        <dbReference type="EC" id="2.1.2.10"/>
    </reaction>
</comment>
<dbReference type="InterPro" id="IPR006223">
    <property type="entry name" value="GcvT"/>
</dbReference>
<evidence type="ECO:0000256" key="8">
    <source>
        <dbReference type="PIRSR" id="PIRSR006487-1"/>
    </source>
</evidence>
<dbReference type="InterPro" id="IPR028896">
    <property type="entry name" value="GcvT/YgfZ/DmdA"/>
</dbReference>
<feature type="domain" description="Aminomethyltransferase C-terminal" evidence="10">
    <location>
        <begin position="288"/>
        <end position="365"/>
    </location>
</feature>
<dbReference type="EC" id="2.1.2.10" evidence="2 7"/>
<evidence type="ECO:0000256" key="3">
    <source>
        <dbReference type="ARBA" id="ARBA00022576"/>
    </source>
</evidence>
<dbReference type="Pfam" id="PF08669">
    <property type="entry name" value="GCV_T_C"/>
    <property type="match status" value="1"/>
</dbReference>
<protein>
    <recommendedName>
        <fullName evidence="2 7">Aminomethyltransferase</fullName>
        <ecNumber evidence="2 7">2.1.2.10</ecNumber>
    </recommendedName>
    <alternativeName>
        <fullName evidence="5 7">Glycine cleavage system T protein</fullName>
    </alternativeName>
</protein>